<dbReference type="InterPro" id="IPR011006">
    <property type="entry name" value="CheY-like_superfamily"/>
</dbReference>
<dbReference type="PROSITE" id="PS51755">
    <property type="entry name" value="OMPR_PHOB"/>
    <property type="match status" value="1"/>
</dbReference>
<gene>
    <name evidence="11" type="ORF">ACFPM4_01890</name>
</gene>
<dbReference type="PROSITE" id="PS50110">
    <property type="entry name" value="RESPONSE_REGULATORY"/>
    <property type="match status" value="1"/>
</dbReference>
<dbReference type="InterPro" id="IPR001789">
    <property type="entry name" value="Sig_transdc_resp-reg_receiver"/>
</dbReference>
<dbReference type="SUPFAM" id="SSF52172">
    <property type="entry name" value="CheY-like"/>
    <property type="match status" value="1"/>
</dbReference>
<keyword evidence="5 8" id="KW-0238">DNA-binding</keyword>
<evidence type="ECO:0000313" key="11">
    <source>
        <dbReference type="EMBL" id="MFC5463498.1"/>
    </source>
</evidence>
<evidence type="ECO:0000256" key="8">
    <source>
        <dbReference type="PROSITE-ProRule" id="PRU01091"/>
    </source>
</evidence>
<feature type="DNA-binding region" description="OmpR/PhoB-type" evidence="8">
    <location>
        <begin position="127"/>
        <end position="225"/>
    </location>
</feature>
<protein>
    <submittedName>
        <fullName evidence="11">Response regulator transcription factor</fullName>
    </submittedName>
</protein>
<evidence type="ECO:0000256" key="1">
    <source>
        <dbReference type="ARBA" id="ARBA00004496"/>
    </source>
</evidence>
<keyword evidence="12" id="KW-1185">Reference proteome</keyword>
<dbReference type="InterPro" id="IPR036388">
    <property type="entry name" value="WH-like_DNA-bd_sf"/>
</dbReference>
<evidence type="ECO:0000256" key="5">
    <source>
        <dbReference type="ARBA" id="ARBA00023125"/>
    </source>
</evidence>
<dbReference type="Proteomes" id="UP001596147">
    <property type="component" value="Unassembled WGS sequence"/>
</dbReference>
<proteinExistence type="predicted"/>
<evidence type="ECO:0000256" key="7">
    <source>
        <dbReference type="PROSITE-ProRule" id="PRU00169"/>
    </source>
</evidence>
<dbReference type="Gene3D" id="6.10.250.690">
    <property type="match status" value="1"/>
</dbReference>
<feature type="domain" description="OmpR/PhoB-type" evidence="10">
    <location>
        <begin position="127"/>
        <end position="225"/>
    </location>
</feature>
<dbReference type="InterPro" id="IPR016032">
    <property type="entry name" value="Sig_transdc_resp-reg_C-effctor"/>
</dbReference>
<organism evidence="11 12">
    <name type="scientific">Lederbergia graminis</name>
    <dbReference type="NCBI Taxonomy" id="735518"/>
    <lineage>
        <taxon>Bacteria</taxon>
        <taxon>Bacillati</taxon>
        <taxon>Bacillota</taxon>
        <taxon>Bacilli</taxon>
        <taxon>Bacillales</taxon>
        <taxon>Bacillaceae</taxon>
        <taxon>Lederbergia</taxon>
    </lineage>
</organism>
<reference evidence="12" key="1">
    <citation type="journal article" date="2019" name="Int. J. Syst. Evol. Microbiol.">
        <title>The Global Catalogue of Microorganisms (GCM) 10K type strain sequencing project: providing services to taxonomists for standard genome sequencing and annotation.</title>
        <authorList>
            <consortium name="The Broad Institute Genomics Platform"/>
            <consortium name="The Broad Institute Genome Sequencing Center for Infectious Disease"/>
            <person name="Wu L."/>
            <person name="Ma J."/>
        </authorList>
    </citation>
    <scope>NUCLEOTIDE SEQUENCE [LARGE SCALE GENOMIC DNA]</scope>
    <source>
        <strain evidence="12">CGMCC 1.12237</strain>
    </source>
</reference>
<feature type="domain" description="Response regulatory" evidence="9">
    <location>
        <begin position="2"/>
        <end position="115"/>
    </location>
</feature>
<evidence type="ECO:0000256" key="4">
    <source>
        <dbReference type="ARBA" id="ARBA00023015"/>
    </source>
</evidence>
<dbReference type="EMBL" id="JBHSMC010000001">
    <property type="protein sequence ID" value="MFC5463498.1"/>
    <property type="molecule type" value="Genomic_DNA"/>
</dbReference>
<feature type="modified residue" description="4-aspartylphosphate" evidence="7">
    <location>
        <position position="51"/>
    </location>
</feature>
<evidence type="ECO:0000259" key="10">
    <source>
        <dbReference type="PROSITE" id="PS51755"/>
    </source>
</evidence>
<keyword evidence="4" id="KW-0805">Transcription regulation</keyword>
<evidence type="ECO:0000259" key="9">
    <source>
        <dbReference type="PROSITE" id="PS50110"/>
    </source>
</evidence>
<comment type="caution">
    <text evidence="11">The sequence shown here is derived from an EMBL/GenBank/DDBJ whole genome shotgun (WGS) entry which is preliminary data.</text>
</comment>
<evidence type="ECO:0000256" key="3">
    <source>
        <dbReference type="ARBA" id="ARBA00023012"/>
    </source>
</evidence>
<dbReference type="PANTHER" id="PTHR48111">
    <property type="entry name" value="REGULATOR OF RPOS"/>
    <property type="match status" value="1"/>
</dbReference>
<dbReference type="SUPFAM" id="SSF46894">
    <property type="entry name" value="C-terminal effector domain of the bipartite response regulators"/>
    <property type="match status" value="1"/>
</dbReference>
<dbReference type="InterPro" id="IPR001867">
    <property type="entry name" value="OmpR/PhoB-type_DNA-bd"/>
</dbReference>
<dbReference type="SMART" id="SM00448">
    <property type="entry name" value="REC"/>
    <property type="match status" value="1"/>
</dbReference>
<evidence type="ECO:0000256" key="6">
    <source>
        <dbReference type="ARBA" id="ARBA00023163"/>
    </source>
</evidence>
<dbReference type="SMART" id="SM00862">
    <property type="entry name" value="Trans_reg_C"/>
    <property type="match status" value="1"/>
</dbReference>
<comment type="subcellular location">
    <subcellularLocation>
        <location evidence="1">Cytoplasm</location>
    </subcellularLocation>
</comment>
<dbReference type="Gene3D" id="1.10.10.10">
    <property type="entry name" value="Winged helix-like DNA-binding domain superfamily/Winged helix DNA-binding domain"/>
    <property type="match status" value="1"/>
</dbReference>
<sequence length="227" mass="26604">MHVLLIEDEKILAKNIAFFLEREGYLVDIEYDGEAGWNSFQKKSYDLILIDWTLPKKDGLQLCKQIRAVSNVPIIMITAKGEIIDKILGLEFGADDYIVKPFDQRELLARIHAVSRRNQFKDENKLSSQIYYEGLILDREKLLLLFGERMIHLTANEYKLIEIFLQRPNNVYSREFIYEKVWGGSLEFSERTVDVTISRLRKKILNLSGMKYFYAVRGMGYRFGETV</sequence>
<dbReference type="RefSeq" id="WP_382347066.1">
    <property type="nucleotide sequence ID" value="NZ_JBHSMC010000001.1"/>
</dbReference>
<dbReference type="CDD" id="cd17574">
    <property type="entry name" value="REC_OmpR"/>
    <property type="match status" value="1"/>
</dbReference>
<dbReference type="PANTHER" id="PTHR48111:SF21">
    <property type="entry name" value="DNA-BINDING DUAL MASTER TRANSCRIPTIONAL REGULATOR RPAA"/>
    <property type="match status" value="1"/>
</dbReference>
<dbReference type="Gene3D" id="3.40.50.2300">
    <property type="match status" value="1"/>
</dbReference>
<evidence type="ECO:0000256" key="2">
    <source>
        <dbReference type="ARBA" id="ARBA00022553"/>
    </source>
</evidence>
<name>A0ABW0LC98_9BACI</name>
<dbReference type="CDD" id="cd00383">
    <property type="entry name" value="trans_reg_C"/>
    <property type="match status" value="1"/>
</dbReference>
<keyword evidence="6" id="KW-0804">Transcription</keyword>
<keyword evidence="3" id="KW-0902">Two-component regulatory system</keyword>
<keyword evidence="2 7" id="KW-0597">Phosphoprotein</keyword>
<accession>A0ABW0LC98</accession>
<dbReference type="InterPro" id="IPR039420">
    <property type="entry name" value="WalR-like"/>
</dbReference>
<dbReference type="Pfam" id="PF00072">
    <property type="entry name" value="Response_reg"/>
    <property type="match status" value="1"/>
</dbReference>
<dbReference type="Pfam" id="PF00486">
    <property type="entry name" value="Trans_reg_C"/>
    <property type="match status" value="1"/>
</dbReference>
<evidence type="ECO:0000313" key="12">
    <source>
        <dbReference type="Proteomes" id="UP001596147"/>
    </source>
</evidence>